<dbReference type="EMBL" id="OMOF01000006">
    <property type="protein sequence ID" value="SPF31758.1"/>
    <property type="molecule type" value="Genomic_DNA"/>
</dbReference>
<name>A0A2U3JWP9_9FIRM</name>
<accession>A0A2U3JWP9</accession>
<sequence>MPARTVYGGTGLAGISGIPIYNQRASFAGTRFLLKRARCIEPQLPNP</sequence>
<gene>
    <name evidence="1" type="ORF">SBF1_1030011</name>
</gene>
<evidence type="ECO:0000313" key="1">
    <source>
        <dbReference type="EMBL" id="SPF31758.1"/>
    </source>
</evidence>
<proteinExistence type="predicted"/>
<organism evidence="1 2">
    <name type="scientific">Candidatus Desulfosporosinus infrequens</name>
    <dbReference type="NCBI Taxonomy" id="2043169"/>
    <lineage>
        <taxon>Bacteria</taxon>
        <taxon>Bacillati</taxon>
        <taxon>Bacillota</taxon>
        <taxon>Clostridia</taxon>
        <taxon>Eubacteriales</taxon>
        <taxon>Desulfitobacteriaceae</taxon>
        <taxon>Desulfosporosinus</taxon>
    </lineage>
</organism>
<protein>
    <submittedName>
        <fullName evidence="1">Uncharacterized protein</fullName>
    </submittedName>
</protein>
<dbReference type="AlphaFoldDB" id="A0A2U3JWP9"/>
<reference evidence="2" key="1">
    <citation type="submission" date="2018-02" db="EMBL/GenBank/DDBJ databases">
        <authorList>
            <person name="Hausmann B."/>
        </authorList>
    </citation>
    <scope>NUCLEOTIDE SEQUENCE [LARGE SCALE GENOMIC DNA]</scope>
    <source>
        <strain evidence="2">Peat soil MAG SbF1</strain>
    </source>
</reference>
<evidence type="ECO:0000313" key="2">
    <source>
        <dbReference type="Proteomes" id="UP000238916"/>
    </source>
</evidence>
<dbReference type="Proteomes" id="UP000238916">
    <property type="component" value="Unassembled WGS sequence"/>
</dbReference>